<reference evidence="11 12" key="1">
    <citation type="submission" date="2016-06" db="EMBL/GenBank/DDBJ databases">
        <authorList>
            <person name="Kjaerup R.B."/>
            <person name="Dalgaard T.S."/>
            <person name="Juul-Madsen H.R."/>
        </authorList>
    </citation>
    <scope>NUCLEOTIDE SEQUENCE [LARGE SCALE GENOMIC DNA]</scope>
    <source>
        <strain evidence="11 12">CECT 8886</strain>
    </source>
</reference>
<comment type="catalytic activity">
    <reaction evidence="8">
        <text>adenosine + phosphate = alpha-D-ribose 1-phosphate + adenine</text>
        <dbReference type="Rhea" id="RHEA:27642"/>
        <dbReference type="ChEBI" id="CHEBI:16335"/>
        <dbReference type="ChEBI" id="CHEBI:16708"/>
        <dbReference type="ChEBI" id="CHEBI:43474"/>
        <dbReference type="ChEBI" id="CHEBI:57720"/>
        <dbReference type="EC" id="2.4.2.1"/>
    </reaction>
    <physiologicalReaction direction="left-to-right" evidence="8">
        <dbReference type="Rhea" id="RHEA:27643"/>
    </physiologicalReaction>
</comment>
<dbReference type="GO" id="GO:0017061">
    <property type="term" value="F:S-methyl-5-thioadenosine phosphorylase activity"/>
    <property type="evidence" value="ECO:0007669"/>
    <property type="project" value="UniProtKB-EC"/>
</dbReference>
<evidence type="ECO:0000256" key="6">
    <source>
        <dbReference type="ARBA" id="ARBA00022833"/>
    </source>
</evidence>
<dbReference type="InterPro" id="IPR003730">
    <property type="entry name" value="Cu_polyphenol_OxRdtase"/>
</dbReference>
<evidence type="ECO:0000256" key="7">
    <source>
        <dbReference type="ARBA" id="ARBA00047989"/>
    </source>
</evidence>
<dbReference type="PANTHER" id="PTHR30616">
    <property type="entry name" value="UNCHARACTERIZED PROTEIN YFIH"/>
    <property type="match status" value="1"/>
</dbReference>
<evidence type="ECO:0000256" key="5">
    <source>
        <dbReference type="ARBA" id="ARBA00022801"/>
    </source>
</evidence>
<comment type="catalytic activity">
    <reaction evidence="9">
        <text>S-methyl-5'-thioadenosine + phosphate = 5-(methylsulfanyl)-alpha-D-ribose 1-phosphate + adenine</text>
        <dbReference type="Rhea" id="RHEA:11852"/>
        <dbReference type="ChEBI" id="CHEBI:16708"/>
        <dbReference type="ChEBI" id="CHEBI:17509"/>
        <dbReference type="ChEBI" id="CHEBI:43474"/>
        <dbReference type="ChEBI" id="CHEBI:58533"/>
        <dbReference type="EC" id="2.4.2.28"/>
    </reaction>
    <physiologicalReaction direction="left-to-right" evidence="9">
        <dbReference type="Rhea" id="RHEA:11853"/>
    </physiologicalReaction>
</comment>
<dbReference type="AlphaFoldDB" id="A0A1A8THC8"/>
<gene>
    <name evidence="11" type="primary">yfiH</name>
    <name evidence="11" type="ORF">MSP8886_02604</name>
</gene>
<sequence>MSNVDRGLDVSNGSFLLPSWPAPKQVKAFVSTRIGGVSGMPFDSLNLGAHVGDDIERVNENRRLFALSIGMPDSIQWLNQVHGVTVAHLPSDSDIESADAAFTQQKNQVCAILTADCLPVFFCDEVGQRVAVAHAGWRSLCSGVLEETLACFDDPEKVMVWLGPAIGPNAFEVGGEVREAFVAVQSQAEQAFIAKENGKWLGDLYLIARQRLAAKGVVQVYGGDHCTHTESSLFYSYRRDGQTGRMASVIWFEA</sequence>
<evidence type="ECO:0000256" key="10">
    <source>
        <dbReference type="RuleBase" id="RU361274"/>
    </source>
</evidence>
<dbReference type="Pfam" id="PF02578">
    <property type="entry name" value="Cu-oxidase_4"/>
    <property type="match status" value="1"/>
</dbReference>
<dbReference type="GO" id="GO:0005507">
    <property type="term" value="F:copper ion binding"/>
    <property type="evidence" value="ECO:0007669"/>
    <property type="project" value="TreeGrafter"/>
</dbReference>
<keyword evidence="6" id="KW-0862">Zinc</keyword>
<dbReference type="EMBL" id="FLOB01000005">
    <property type="protein sequence ID" value="SBS32951.1"/>
    <property type="molecule type" value="Genomic_DNA"/>
</dbReference>
<evidence type="ECO:0000256" key="1">
    <source>
        <dbReference type="ARBA" id="ARBA00000553"/>
    </source>
</evidence>
<dbReference type="STRING" id="1792290.MSP8886_02604"/>
<evidence type="ECO:0000256" key="8">
    <source>
        <dbReference type="ARBA" id="ARBA00048968"/>
    </source>
</evidence>
<comment type="similarity">
    <text evidence="2 10">Belongs to the purine nucleoside phosphorylase YfiH/LACC1 family.</text>
</comment>
<comment type="catalytic activity">
    <reaction evidence="7">
        <text>adenosine + H2O + H(+) = inosine + NH4(+)</text>
        <dbReference type="Rhea" id="RHEA:24408"/>
        <dbReference type="ChEBI" id="CHEBI:15377"/>
        <dbReference type="ChEBI" id="CHEBI:15378"/>
        <dbReference type="ChEBI" id="CHEBI:16335"/>
        <dbReference type="ChEBI" id="CHEBI:17596"/>
        <dbReference type="ChEBI" id="CHEBI:28938"/>
        <dbReference type="EC" id="3.5.4.4"/>
    </reaction>
    <physiologicalReaction direction="left-to-right" evidence="7">
        <dbReference type="Rhea" id="RHEA:24409"/>
    </physiologicalReaction>
</comment>
<proteinExistence type="inferred from homology"/>
<dbReference type="Proteomes" id="UP000092544">
    <property type="component" value="Unassembled WGS sequence"/>
</dbReference>
<dbReference type="CDD" id="cd16833">
    <property type="entry name" value="YfiH"/>
    <property type="match status" value="1"/>
</dbReference>
<keyword evidence="3" id="KW-0808">Transferase</keyword>
<dbReference type="NCBIfam" id="TIGR00726">
    <property type="entry name" value="peptidoglycan editing factor PgeF"/>
    <property type="match status" value="1"/>
</dbReference>
<keyword evidence="5" id="KW-0378">Hydrolase</keyword>
<evidence type="ECO:0000256" key="2">
    <source>
        <dbReference type="ARBA" id="ARBA00007353"/>
    </source>
</evidence>
<accession>A0A1A8THC8</accession>
<dbReference type="PANTHER" id="PTHR30616:SF2">
    <property type="entry name" value="PURINE NUCLEOSIDE PHOSPHORYLASE LACC1"/>
    <property type="match status" value="1"/>
</dbReference>
<comment type="catalytic activity">
    <reaction evidence="1">
        <text>inosine + phosphate = alpha-D-ribose 1-phosphate + hypoxanthine</text>
        <dbReference type="Rhea" id="RHEA:27646"/>
        <dbReference type="ChEBI" id="CHEBI:17368"/>
        <dbReference type="ChEBI" id="CHEBI:17596"/>
        <dbReference type="ChEBI" id="CHEBI:43474"/>
        <dbReference type="ChEBI" id="CHEBI:57720"/>
        <dbReference type="EC" id="2.4.2.1"/>
    </reaction>
    <physiologicalReaction direction="left-to-right" evidence="1">
        <dbReference type="Rhea" id="RHEA:27647"/>
    </physiologicalReaction>
</comment>
<name>A0A1A8THC8_9GAMM</name>
<dbReference type="Gene3D" id="3.60.140.10">
    <property type="entry name" value="CNF1/YfiH-like putative cysteine hydrolases"/>
    <property type="match status" value="1"/>
</dbReference>
<protein>
    <recommendedName>
        <fullName evidence="10">Purine nucleoside phosphorylase</fullName>
    </recommendedName>
</protein>
<evidence type="ECO:0000256" key="3">
    <source>
        <dbReference type="ARBA" id="ARBA00022679"/>
    </source>
</evidence>
<evidence type="ECO:0000256" key="9">
    <source>
        <dbReference type="ARBA" id="ARBA00049893"/>
    </source>
</evidence>
<dbReference type="InterPro" id="IPR038371">
    <property type="entry name" value="Cu_polyphenol_OxRdtase_sf"/>
</dbReference>
<dbReference type="RefSeq" id="WP_067017055.1">
    <property type="nucleotide sequence ID" value="NZ_FLOB01000005.1"/>
</dbReference>
<dbReference type="SUPFAM" id="SSF64438">
    <property type="entry name" value="CNF1/YfiH-like putative cysteine hydrolases"/>
    <property type="match status" value="1"/>
</dbReference>
<evidence type="ECO:0000313" key="11">
    <source>
        <dbReference type="EMBL" id="SBS32951.1"/>
    </source>
</evidence>
<evidence type="ECO:0000256" key="4">
    <source>
        <dbReference type="ARBA" id="ARBA00022723"/>
    </source>
</evidence>
<evidence type="ECO:0000313" key="12">
    <source>
        <dbReference type="Proteomes" id="UP000092544"/>
    </source>
</evidence>
<keyword evidence="4" id="KW-0479">Metal-binding</keyword>
<keyword evidence="12" id="KW-1185">Reference proteome</keyword>
<dbReference type="GO" id="GO:0016787">
    <property type="term" value="F:hydrolase activity"/>
    <property type="evidence" value="ECO:0007669"/>
    <property type="project" value="UniProtKB-KW"/>
</dbReference>
<dbReference type="InterPro" id="IPR011324">
    <property type="entry name" value="Cytotoxic_necrot_fac-like_cat"/>
</dbReference>
<organism evidence="11 12">
    <name type="scientific">Marinomonas spartinae</name>
    <dbReference type="NCBI Taxonomy" id="1792290"/>
    <lineage>
        <taxon>Bacteria</taxon>
        <taxon>Pseudomonadati</taxon>
        <taxon>Pseudomonadota</taxon>
        <taxon>Gammaproteobacteria</taxon>
        <taxon>Oceanospirillales</taxon>
        <taxon>Oceanospirillaceae</taxon>
        <taxon>Marinomonas</taxon>
    </lineage>
</organism>